<keyword evidence="2" id="KW-1185">Reference proteome</keyword>
<proteinExistence type="predicted"/>
<evidence type="ECO:0000313" key="1">
    <source>
        <dbReference type="EMBL" id="KAJ9114549.1"/>
    </source>
</evidence>
<comment type="caution">
    <text evidence="1">The sequence shown here is derived from an EMBL/GenBank/DDBJ whole genome shotgun (WGS) entry which is preliminary data.</text>
</comment>
<reference evidence="1" key="1">
    <citation type="submission" date="2023-04" db="EMBL/GenBank/DDBJ databases">
        <title>Draft Genome sequencing of Naganishia species isolated from polar environments using Oxford Nanopore Technology.</title>
        <authorList>
            <person name="Leo P."/>
            <person name="Venkateswaran K."/>
        </authorList>
    </citation>
    <scope>NUCLEOTIDE SEQUENCE</scope>
    <source>
        <strain evidence="1">MNA-CCFEE 5262</strain>
    </source>
</reference>
<organism evidence="1 2">
    <name type="scientific">Naganishia adeliensis</name>
    <dbReference type="NCBI Taxonomy" id="92952"/>
    <lineage>
        <taxon>Eukaryota</taxon>
        <taxon>Fungi</taxon>
        <taxon>Dikarya</taxon>
        <taxon>Basidiomycota</taxon>
        <taxon>Agaricomycotina</taxon>
        <taxon>Tremellomycetes</taxon>
        <taxon>Filobasidiales</taxon>
        <taxon>Filobasidiaceae</taxon>
        <taxon>Naganishia</taxon>
    </lineage>
</organism>
<accession>A0ACC2WRZ3</accession>
<dbReference type="Proteomes" id="UP001230649">
    <property type="component" value="Unassembled WGS sequence"/>
</dbReference>
<evidence type="ECO:0000313" key="2">
    <source>
        <dbReference type="Proteomes" id="UP001230649"/>
    </source>
</evidence>
<protein>
    <submittedName>
        <fullName evidence="1">Uncharacterized protein</fullName>
    </submittedName>
</protein>
<sequence>MADITDPEKASLIVASHCDTNLSFEEACTKPKKARVSIPISVLVWLGVVVCVTKSAVFLGLVADTHLSRHAVQAHGHICTQPASKGTPSDWTELYAYDGFAKESADRLSGAVRIPTQSFDDMGDPGADDRWKPFDDLKVYLRETFPTV</sequence>
<gene>
    <name evidence="1" type="ORF">QFC20_001423</name>
</gene>
<name>A0ACC2WRZ3_9TREE</name>
<dbReference type="EMBL" id="JASBWS010000008">
    <property type="protein sequence ID" value="KAJ9114549.1"/>
    <property type="molecule type" value="Genomic_DNA"/>
</dbReference>